<accession>A0A7J7IVB8</accession>
<comment type="caution">
    <text evidence="1">The sequence shown here is derived from an EMBL/GenBank/DDBJ whole genome shotgun (WGS) entry which is preliminary data.</text>
</comment>
<keyword evidence="2" id="KW-1185">Reference proteome</keyword>
<proteinExistence type="predicted"/>
<name>A0A7J7IVB8_BUGNE</name>
<gene>
    <name evidence="1" type="ORF">EB796_023832</name>
</gene>
<evidence type="ECO:0000313" key="1">
    <source>
        <dbReference type="EMBL" id="KAF6017849.1"/>
    </source>
</evidence>
<organism evidence="1 2">
    <name type="scientific">Bugula neritina</name>
    <name type="common">Brown bryozoan</name>
    <name type="synonym">Sertularia neritina</name>
    <dbReference type="NCBI Taxonomy" id="10212"/>
    <lineage>
        <taxon>Eukaryota</taxon>
        <taxon>Metazoa</taxon>
        <taxon>Spiralia</taxon>
        <taxon>Lophotrochozoa</taxon>
        <taxon>Bryozoa</taxon>
        <taxon>Gymnolaemata</taxon>
        <taxon>Cheilostomatida</taxon>
        <taxon>Flustrina</taxon>
        <taxon>Buguloidea</taxon>
        <taxon>Bugulidae</taxon>
        <taxon>Bugula</taxon>
    </lineage>
</organism>
<protein>
    <submittedName>
        <fullName evidence="1">Uncharacterized protein</fullName>
    </submittedName>
</protein>
<evidence type="ECO:0000313" key="2">
    <source>
        <dbReference type="Proteomes" id="UP000593567"/>
    </source>
</evidence>
<reference evidence="1" key="1">
    <citation type="submission" date="2020-06" db="EMBL/GenBank/DDBJ databases">
        <title>Draft genome of Bugula neritina, a colonial animal packing powerful symbionts and potential medicines.</title>
        <authorList>
            <person name="Rayko M."/>
        </authorList>
    </citation>
    <scope>NUCLEOTIDE SEQUENCE [LARGE SCALE GENOMIC DNA]</scope>
    <source>
        <strain evidence="1">Kwan_BN1</strain>
    </source>
</reference>
<dbReference type="EMBL" id="VXIV02003354">
    <property type="protein sequence ID" value="KAF6017849.1"/>
    <property type="molecule type" value="Genomic_DNA"/>
</dbReference>
<sequence length="88" mass="9797">MDSQLRLHVDNLAMFLEPSFTRHTVGYYSITSDSVFKGDDSEKASLVALKEEKKPTDGVSQYEVPGYIEQLNLDDGKQLSCSIQPAVN</sequence>
<dbReference type="AlphaFoldDB" id="A0A7J7IVB8"/>
<dbReference type="Proteomes" id="UP000593567">
    <property type="component" value="Unassembled WGS sequence"/>
</dbReference>